<reference evidence="3" key="1">
    <citation type="journal article" date="2019" name="Int. J. Syst. Evol. Microbiol.">
        <title>The Global Catalogue of Microorganisms (GCM) 10K type strain sequencing project: providing services to taxonomists for standard genome sequencing and annotation.</title>
        <authorList>
            <consortium name="The Broad Institute Genomics Platform"/>
            <consortium name="The Broad Institute Genome Sequencing Center for Infectious Disease"/>
            <person name="Wu L."/>
            <person name="Ma J."/>
        </authorList>
    </citation>
    <scope>NUCLEOTIDE SEQUENCE [LARGE SCALE GENOMIC DNA]</scope>
    <source>
        <strain evidence="3">JCM 17459</strain>
    </source>
</reference>
<feature type="transmembrane region" description="Helical" evidence="1">
    <location>
        <begin position="141"/>
        <end position="159"/>
    </location>
</feature>
<proteinExistence type="predicted"/>
<feature type="transmembrane region" description="Helical" evidence="1">
    <location>
        <begin position="77"/>
        <end position="97"/>
    </location>
</feature>
<keyword evidence="3" id="KW-1185">Reference proteome</keyword>
<sequence>MTTNSDGLESQYRRLVRLFPPTYRTAKGEEIVTALMDGARPGQERPGLGEQWDILRAVVRRWARAGLLPPPQARADALAVLAVVMPFVLLYPAAKAVSLTVTRVAFTGALPALDVAPTWPAWVVWILGLVALLLGRRRVALVLLVASAALMALTLGALLAHGSTLDVLREFGWLVGQAVALLAVAATGASPRGRWRMSALLVTVVAVAASMYSAWMPHNRPLMWTLGGFALVAAGAALLLTRHRYAAPPIATVVAALYVGRFGLGAAERRIPLEGLQLDVGTIAMLVPVPLLTYIAAAVVLSLGRHLGRASRSSP</sequence>
<keyword evidence="1" id="KW-0472">Membrane</keyword>
<feature type="transmembrane region" description="Helical" evidence="1">
    <location>
        <begin position="117"/>
        <end position="134"/>
    </location>
</feature>
<accession>A0ABP8ERG8</accession>
<keyword evidence="1" id="KW-0812">Transmembrane</keyword>
<gene>
    <name evidence="2" type="ORF">GCM10022262_09550</name>
</gene>
<keyword evidence="1" id="KW-1133">Transmembrane helix</keyword>
<protein>
    <submittedName>
        <fullName evidence="2">Uncharacterized protein</fullName>
    </submittedName>
</protein>
<feature type="transmembrane region" description="Helical" evidence="1">
    <location>
        <begin position="197"/>
        <end position="215"/>
    </location>
</feature>
<feature type="transmembrane region" description="Helical" evidence="1">
    <location>
        <begin position="283"/>
        <end position="304"/>
    </location>
</feature>
<evidence type="ECO:0000313" key="2">
    <source>
        <dbReference type="EMBL" id="GAA4286596.1"/>
    </source>
</evidence>
<feature type="transmembrane region" description="Helical" evidence="1">
    <location>
        <begin position="221"/>
        <end position="240"/>
    </location>
</feature>
<evidence type="ECO:0000313" key="3">
    <source>
        <dbReference type="Proteomes" id="UP001499841"/>
    </source>
</evidence>
<name>A0ABP8ERG8_9MICO</name>
<dbReference type="Proteomes" id="UP001499841">
    <property type="component" value="Unassembled WGS sequence"/>
</dbReference>
<comment type="caution">
    <text evidence="2">The sequence shown here is derived from an EMBL/GenBank/DDBJ whole genome shotgun (WGS) entry which is preliminary data.</text>
</comment>
<dbReference type="EMBL" id="BAABBA010000003">
    <property type="protein sequence ID" value="GAA4286596.1"/>
    <property type="molecule type" value="Genomic_DNA"/>
</dbReference>
<dbReference type="RefSeq" id="WP_345038249.1">
    <property type="nucleotide sequence ID" value="NZ_BAABBA010000003.1"/>
</dbReference>
<feature type="transmembrane region" description="Helical" evidence="1">
    <location>
        <begin position="171"/>
        <end position="190"/>
    </location>
</feature>
<organism evidence="2 3">
    <name type="scientific">Georgenia daeguensis</name>
    <dbReference type="NCBI Taxonomy" id="908355"/>
    <lineage>
        <taxon>Bacteria</taxon>
        <taxon>Bacillati</taxon>
        <taxon>Actinomycetota</taxon>
        <taxon>Actinomycetes</taxon>
        <taxon>Micrococcales</taxon>
        <taxon>Bogoriellaceae</taxon>
        <taxon>Georgenia</taxon>
    </lineage>
</organism>
<evidence type="ECO:0000256" key="1">
    <source>
        <dbReference type="SAM" id="Phobius"/>
    </source>
</evidence>
<feature type="transmembrane region" description="Helical" evidence="1">
    <location>
        <begin position="245"/>
        <end position="263"/>
    </location>
</feature>